<evidence type="ECO:0000256" key="2">
    <source>
        <dbReference type="ARBA" id="ARBA00023125"/>
    </source>
</evidence>
<dbReference type="PROSITE" id="PS51253">
    <property type="entry name" value="HTH_CENPB"/>
    <property type="match status" value="1"/>
</dbReference>
<dbReference type="AlphaFoldDB" id="U9TSH1"/>
<dbReference type="VEuPathDB" id="FungiDB:RhiirFUN_000423"/>
<dbReference type="InterPro" id="IPR036397">
    <property type="entry name" value="RNaseH_sf"/>
</dbReference>
<evidence type="ECO:0000313" key="5">
    <source>
        <dbReference type="EMBL" id="ESA11114.1"/>
    </source>
</evidence>
<protein>
    <recommendedName>
        <fullName evidence="4">HTH CENPB-type domain-containing protein</fullName>
    </recommendedName>
</protein>
<reference evidence="5" key="1">
    <citation type="submission" date="2013-07" db="EMBL/GenBank/DDBJ databases">
        <title>The genome of an arbuscular mycorrhizal fungus provides insights into the evolution of the oldest plant symbiosis.</title>
        <authorList>
            <consortium name="DOE Joint Genome Institute"/>
            <person name="Tisserant E."/>
            <person name="Malbreil M."/>
            <person name="Kuo A."/>
            <person name="Kohler A."/>
            <person name="Symeonidi A."/>
            <person name="Balestrini R."/>
            <person name="Charron P."/>
            <person name="Duensing N."/>
            <person name="Frei-dit-Frey N."/>
            <person name="Gianinazzi-Pearson V."/>
            <person name="Gilbert B."/>
            <person name="Handa Y."/>
            <person name="Hijri M."/>
            <person name="Kaul R."/>
            <person name="Kawaguchi M."/>
            <person name="Krajinski F."/>
            <person name="Lammers P."/>
            <person name="Lapierre D."/>
            <person name="Masclaux F.G."/>
            <person name="Murat C."/>
            <person name="Morin E."/>
            <person name="Ndikumana S."/>
            <person name="Pagni M."/>
            <person name="Petitpierre D."/>
            <person name="Requena N."/>
            <person name="Rosikiewicz P."/>
            <person name="Riley R."/>
            <person name="Saito K."/>
            <person name="San Clemente H."/>
            <person name="Shapiro H."/>
            <person name="van Tuinen D."/>
            <person name="Becard G."/>
            <person name="Bonfante P."/>
            <person name="Paszkowski U."/>
            <person name="Shachar-Hill Y."/>
            <person name="Young J.P."/>
            <person name="Sanders I.R."/>
            <person name="Henrissat B."/>
            <person name="Rensing S.A."/>
            <person name="Grigoriev I.V."/>
            <person name="Corradi N."/>
            <person name="Roux C."/>
            <person name="Martin F."/>
        </authorList>
    </citation>
    <scope>NUCLEOTIDE SEQUENCE</scope>
    <source>
        <strain evidence="5">DAOM 197198</strain>
    </source>
</reference>
<dbReference type="PANTHER" id="PTHR19303">
    <property type="entry name" value="TRANSPOSON"/>
    <property type="match status" value="1"/>
</dbReference>
<dbReference type="InterPro" id="IPR007889">
    <property type="entry name" value="HTH_Psq"/>
</dbReference>
<organism evidence="5">
    <name type="scientific">Rhizophagus irregularis (strain DAOM 181602 / DAOM 197198 / MUCL 43194)</name>
    <name type="common">Arbuscular mycorrhizal fungus</name>
    <name type="synonym">Glomus intraradices</name>
    <dbReference type="NCBI Taxonomy" id="747089"/>
    <lineage>
        <taxon>Eukaryota</taxon>
        <taxon>Fungi</taxon>
        <taxon>Fungi incertae sedis</taxon>
        <taxon>Mucoromycota</taxon>
        <taxon>Glomeromycotina</taxon>
        <taxon>Glomeromycetes</taxon>
        <taxon>Glomerales</taxon>
        <taxon>Glomeraceae</taxon>
        <taxon>Rhizophagus</taxon>
    </lineage>
</organism>
<accession>U9TSH1</accession>
<sequence>MLTTRKRTILSAAQKREICEIKEREPNLSNVSLAQRYNIGKSTVTDILSEKERWLAISGDQGSIKKFRRPKWPQLEQALGLWVDNALNTRQDIDGNILKVKAAFFAERFSIEDFHQSEGWLTGFKKRHGLQQFRKQGEASSAPSVESIENDRLALQDFLKSYNQEDIWNADETGLFWKMEPSKVLARGPISGHKKKKSWVTIFCAVNATGTEKMALSFIHKHKTPRAMKNLNYKNLPVYYFWNKKSWMQVSIFNEILLKLNEKMRRKRRKIVLLVDNAPVHLILDETKEKLDSINVKFLPPNTTTALQPCDAEIIHSFKCHYKRLFIQNRIEAYDNVQDGFVEKLADYNILKLYRIQLKRGQWYQLKQSQIAGKRPEFYHQVMKLKMIQSLMIIIIRIIEDEEVELENLIAFLPEGDHLNAREYINIEDEIAEGALTDDEIIDAILNADKEEEIVVEENELMPIMEKVSLKEAEKAVNNITQFLYEQGSEFGDVNDELKILKGLHKRIKLLIVRNLKQLNLNNFCN</sequence>
<dbReference type="Pfam" id="PF04218">
    <property type="entry name" value="CENP-B_N"/>
    <property type="match status" value="1"/>
</dbReference>
<feature type="domain" description="HTH CENPB-type" evidence="4">
    <location>
        <begin position="63"/>
        <end position="134"/>
    </location>
</feature>
<dbReference type="HOGENOM" id="CLU_018294_0_4_1"/>
<evidence type="ECO:0000256" key="1">
    <source>
        <dbReference type="ARBA" id="ARBA00004123"/>
    </source>
</evidence>
<dbReference type="Pfam" id="PF03184">
    <property type="entry name" value="DDE_1"/>
    <property type="match status" value="1"/>
</dbReference>
<dbReference type="InterPro" id="IPR050863">
    <property type="entry name" value="CenT-Element_Derived"/>
</dbReference>
<dbReference type="Pfam" id="PF03221">
    <property type="entry name" value="HTH_Tnp_Tc5"/>
    <property type="match status" value="1"/>
</dbReference>
<dbReference type="InterPro" id="IPR004875">
    <property type="entry name" value="DDE_SF_endonuclease_dom"/>
</dbReference>
<name>U9TSH1_RHIID</name>
<evidence type="ECO:0000259" key="4">
    <source>
        <dbReference type="PROSITE" id="PS51253"/>
    </source>
</evidence>
<keyword evidence="3" id="KW-0539">Nucleus</keyword>
<dbReference type="SUPFAM" id="SSF46689">
    <property type="entry name" value="Homeodomain-like"/>
    <property type="match status" value="2"/>
</dbReference>
<dbReference type="eggNOG" id="KOG3105">
    <property type="taxonomic scope" value="Eukaryota"/>
</dbReference>
<evidence type="ECO:0000256" key="3">
    <source>
        <dbReference type="ARBA" id="ARBA00023242"/>
    </source>
</evidence>
<dbReference type="InterPro" id="IPR006600">
    <property type="entry name" value="HTH_CenpB_DNA-bd_dom"/>
</dbReference>
<gene>
    <name evidence="5" type="ORF">GLOINDRAFT_3197</name>
</gene>
<dbReference type="GO" id="GO:0005634">
    <property type="term" value="C:nucleus"/>
    <property type="evidence" value="ECO:0007669"/>
    <property type="project" value="UniProtKB-SubCell"/>
</dbReference>
<proteinExistence type="predicted"/>
<keyword evidence="2" id="KW-0238">DNA-binding</keyword>
<dbReference type="InterPro" id="IPR009057">
    <property type="entry name" value="Homeodomain-like_sf"/>
</dbReference>
<dbReference type="PANTHER" id="PTHR19303:SF73">
    <property type="entry name" value="PROTEIN PDC2"/>
    <property type="match status" value="1"/>
</dbReference>
<dbReference type="EMBL" id="KI286359">
    <property type="protein sequence ID" value="ESA11114.1"/>
    <property type="molecule type" value="Genomic_DNA"/>
</dbReference>
<dbReference type="Gene3D" id="1.10.10.60">
    <property type="entry name" value="Homeodomain-like"/>
    <property type="match status" value="2"/>
</dbReference>
<dbReference type="VEuPathDB" id="FungiDB:RhiirFUN_018456"/>
<dbReference type="SMART" id="SM00674">
    <property type="entry name" value="CENPB"/>
    <property type="match status" value="1"/>
</dbReference>
<dbReference type="Gene3D" id="3.30.420.10">
    <property type="entry name" value="Ribonuclease H-like superfamily/Ribonuclease H"/>
    <property type="match status" value="1"/>
</dbReference>
<dbReference type="GO" id="GO:0003677">
    <property type="term" value="F:DNA binding"/>
    <property type="evidence" value="ECO:0007669"/>
    <property type="project" value="UniProtKB-KW"/>
</dbReference>
<comment type="subcellular location">
    <subcellularLocation>
        <location evidence="1">Nucleus</location>
    </subcellularLocation>
</comment>